<evidence type="ECO:0000259" key="3">
    <source>
        <dbReference type="Pfam" id="PF05368"/>
    </source>
</evidence>
<name>A0A194VPP8_CYTMA</name>
<dbReference type="AlphaFoldDB" id="A0A194VPP8"/>
<dbReference type="Gene3D" id="3.40.50.720">
    <property type="entry name" value="NAD(P)-binding Rossmann-like Domain"/>
    <property type="match status" value="1"/>
</dbReference>
<reference evidence="4" key="1">
    <citation type="submission" date="2014-12" db="EMBL/GenBank/DDBJ databases">
        <title>Genome Sequence of Valsa Canker Pathogens Uncovers a Specific Adaption of Colonization on Woody Bark.</title>
        <authorList>
            <person name="Yin Z."/>
            <person name="Liu H."/>
            <person name="Gao X."/>
            <person name="Li Z."/>
            <person name="Song N."/>
            <person name="Ke X."/>
            <person name="Dai Q."/>
            <person name="Wu Y."/>
            <person name="Sun Y."/>
            <person name="Xu J.-R."/>
            <person name="Kang Z.K."/>
            <person name="Wang L."/>
            <person name="Huang L."/>
        </authorList>
    </citation>
    <scope>NUCLEOTIDE SEQUENCE [LARGE SCALE GENOMIC DNA]</scope>
    <source>
        <strain evidence="4">03-8</strain>
    </source>
</reference>
<evidence type="ECO:0000313" key="4">
    <source>
        <dbReference type="EMBL" id="KUI65957.1"/>
    </source>
</evidence>
<sequence>MVAITSKKVLVLGSTGVIGKVLVNALISANANFERIGIFTSAETVDNKKDLIESYRSKGVDIVTGDVYDDNDVLEAFKGFDTVVSAVGRFGIDKQIDLISLAERCPNIIRFIPSEYGTDVAYNSDSFKEKPHQKKLRVRAHLESDFIRRLKYTYLVTGPFADLYVGCMAKEPQMGSFDVERKQATLLGDGTGRVSLTTMADVGRLLVAVLKHPDFCDNKAVKVNSFTTTPQDILTEFERQTDSKWEVSYTSLDELERLEGSAWETGNELATIYTLRRIWTEGSTLYGQTDNEAIGMTKMDTLEMVVQEALSNPVSAFQSGKL</sequence>
<dbReference type="InterPro" id="IPR008030">
    <property type="entry name" value="NmrA-like"/>
</dbReference>
<evidence type="ECO:0000256" key="1">
    <source>
        <dbReference type="ARBA" id="ARBA00022857"/>
    </source>
</evidence>
<dbReference type="InterPro" id="IPR036291">
    <property type="entry name" value="NAD(P)-bd_dom_sf"/>
</dbReference>
<dbReference type="OrthoDB" id="419598at2759"/>
<keyword evidence="5" id="KW-1185">Reference proteome</keyword>
<keyword evidence="2" id="KW-0560">Oxidoreductase</keyword>
<gene>
    <name evidence="4" type="ORF">VM1G_02554</name>
</gene>
<dbReference type="EMBL" id="CM003099">
    <property type="protein sequence ID" value="KUI65957.1"/>
    <property type="molecule type" value="Genomic_DNA"/>
</dbReference>
<proteinExistence type="predicted"/>
<dbReference type="PANTHER" id="PTHR47706">
    <property type="entry name" value="NMRA-LIKE FAMILY PROTEIN"/>
    <property type="match status" value="1"/>
</dbReference>
<dbReference type="Gene3D" id="3.90.25.10">
    <property type="entry name" value="UDP-galactose 4-epimerase, domain 1"/>
    <property type="match status" value="1"/>
</dbReference>
<dbReference type="InterPro" id="IPR051609">
    <property type="entry name" value="NmrA/Isoflavone_reductase-like"/>
</dbReference>
<protein>
    <submittedName>
        <fullName evidence="4">Isoflavone reductase</fullName>
    </submittedName>
</protein>
<dbReference type="SMR" id="A0A194VPP8"/>
<dbReference type="Proteomes" id="UP000078559">
    <property type="component" value="Chromosome 2"/>
</dbReference>
<dbReference type="PANTHER" id="PTHR47706:SF11">
    <property type="entry name" value="ISOFLAVONE REDUCTASE FAMILY PROTEIN (AFU_ORTHOLOGUE AFUA_1G12510)"/>
    <property type="match status" value="1"/>
</dbReference>
<accession>A0A194VPP8</accession>
<dbReference type="Pfam" id="PF05368">
    <property type="entry name" value="NmrA"/>
    <property type="match status" value="1"/>
</dbReference>
<evidence type="ECO:0000256" key="2">
    <source>
        <dbReference type="ARBA" id="ARBA00023002"/>
    </source>
</evidence>
<keyword evidence="1" id="KW-0521">NADP</keyword>
<dbReference type="SUPFAM" id="SSF51735">
    <property type="entry name" value="NAD(P)-binding Rossmann-fold domains"/>
    <property type="match status" value="1"/>
</dbReference>
<organism evidence="4 5">
    <name type="scientific">Cytospora mali</name>
    <name type="common">Apple Valsa canker fungus</name>
    <name type="synonym">Valsa mali</name>
    <dbReference type="NCBI Taxonomy" id="578113"/>
    <lineage>
        <taxon>Eukaryota</taxon>
        <taxon>Fungi</taxon>
        <taxon>Dikarya</taxon>
        <taxon>Ascomycota</taxon>
        <taxon>Pezizomycotina</taxon>
        <taxon>Sordariomycetes</taxon>
        <taxon>Sordariomycetidae</taxon>
        <taxon>Diaporthales</taxon>
        <taxon>Cytosporaceae</taxon>
        <taxon>Cytospora</taxon>
    </lineage>
</organism>
<feature type="domain" description="NmrA-like" evidence="3">
    <location>
        <begin position="6"/>
        <end position="258"/>
    </location>
</feature>
<evidence type="ECO:0000313" key="5">
    <source>
        <dbReference type="Proteomes" id="UP000078559"/>
    </source>
</evidence>
<dbReference type="GO" id="GO:0016491">
    <property type="term" value="F:oxidoreductase activity"/>
    <property type="evidence" value="ECO:0007669"/>
    <property type="project" value="UniProtKB-KW"/>
</dbReference>